<evidence type="ECO:0000313" key="1">
    <source>
        <dbReference type="EMBL" id="ALN41960.1"/>
    </source>
</evidence>
<protein>
    <submittedName>
        <fullName evidence="1">ORF27</fullName>
    </submittedName>
</protein>
<name>A0A0X9FQ36_9BBAC</name>
<reference evidence="1" key="1">
    <citation type="journal article" date="2016" name="PLoS ONE">
        <title>Genome of Cnaphalocrocis medinalis Granulovirus, the First Crambidae-Infecting Betabaculovirus Isolated from Rice Leaffolder to Sequenced.</title>
        <authorList>
            <person name="Han G."/>
            <person name="Xu J."/>
            <person name="Liu Q."/>
            <person name="Li C."/>
            <person name="Xu H."/>
            <person name="Lu Z."/>
        </authorList>
    </citation>
    <scope>NUCLEOTIDE SEQUENCE</scope>
</reference>
<sequence>MLQYFIIINLHKICQTVYVIPKSLQKVLRKEFYVKRKIDFYFSPNFYQFNLCKRFHVKSFT</sequence>
<organism evidence="1">
    <name type="scientific">Cnaphalocrocis medinalis granulovirus</name>
    <dbReference type="NCBI Taxonomy" id="1750712"/>
    <lineage>
        <taxon>Viruses</taxon>
        <taxon>Viruses incertae sedis</taxon>
        <taxon>Naldaviricetes</taxon>
        <taxon>Lefavirales</taxon>
        <taxon>Baculoviridae</taxon>
        <taxon>Betabaculovirus</taxon>
        <taxon>Betabaculovirus cnamedinalis</taxon>
    </lineage>
</organism>
<accession>A0A0X9FQ36</accession>
<proteinExistence type="predicted"/>
<dbReference type="EMBL" id="KP658210">
    <property type="protein sequence ID" value="ALN41960.1"/>
    <property type="molecule type" value="Genomic_DNA"/>
</dbReference>